<protein>
    <submittedName>
        <fullName evidence="1">Uncharacterized protein</fullName>
    </submittedName>
</protein>
<dbReference type="EMBL" id="FTOH01000001">
    <property type="protein sequence ID" value="SIS46140.1"/>
    <property type="molecule type" value="Genomic_DNA"/>
</dbReference>
<organism evidence="1 2">
    <name type="scientific">Thalassolituus maritimus</name>
    <dbReference type="NCBI Taxonomy" id="484498"/>
    <lineage>
        <taxon>Bacteria</taxon>
        <taxon>Pseudomonadati</taxon>
        <taxon>Pseudomonadota</taxon>
        <taxon>Gammaproteobacteria</taxon>
        <taxon>Oceanospirillales</taxon>
        <taxon>Oceanospirillaceae</taxon>
        <taxon>Thalassolituus</taxon>
    </lineage>
</organism>
<accession>A0A1N7JA01</accession>
<reference evidence="2" key="1">
    <citation type="submission" date="2017-01" db="EMBL/GenBank/DDBJ databases">
        <authorList>
            <person name="Varghese N."/>
            <person name="Submissions S."/>
        </authorList>
    </citation>
    <scope>NUCLEOTIDE SEQUENCE [LARGE SCALE GENOMIC DNA]</scope>
    <source>
        <strain evidence="2">DSM 24913</strain>
    </source>
</reference>
<evidence type="ECO:0000313" key="2">
    <source>
        <dbReference type="Proteomes" id="UP000185639"/>
    </source>
</evidence>
<dbReference type="STRING" id="484498.SAMN05421686_101533"/>
<proteinExistence type="predicted"/>
<sequence>MSILGCANNVSQSNKNVWVYDSRQRMQCQKNYSLENSKQLLTSIGVAVSNSACGYPTTFATCQACFICGTGEVIVHEIHVSDLSSAIDEGFYTLDSKENYDSIEQYMLTPCKGFD</sequence>
<name>A0A1N7JA01_9GAMM</name>
<keyword evidence="2" id="KW-1185">Reference proteome</keyword>
<dbReference type="AlphaFoldDB" id="A0A1N7JA01"/>
<evidence type="ECO:0000313" key="1">
    <source>
        <dbReference type="EMBL" id="SIS46140.1"/>
    </source>
</evidence>
<dbReference type="Proteomes" id="UP000185639">
    <property type="component" value="Unassembled WGS sequence"/>
</dbReference>
<gene>
    <name evidence="1" type="ORF">SAMN05421686_101533</name>
</gene>